<keyword evidence="4" id="KW-0378">Hydrolase</keyword>
<dbReference type="GO" id="GO:0006508">
    <property type="term" value="P:proteolysis"/>
    <property type="evidence" value="ECO:0007669"/>
    <property type="project" value="UniProtKB-KW"/>
</dbReference>
<dbReference type="CDD" id="cd06239">
    <property type="entry name" value="M14-like"/>
    <property type="match status" value="1"/>
</dbReference>
<dbReference type="Gene3D" id="3.40.630.10">
    <property type="entry name" value="Zn peptidases"/>
    <property type="match status" value="1"/>
</dbReference>
<dbReference type="SUPFAM" id="SSF53187">
    <property type="entry name" value="Zn-dependent exopeptidases"/>
    <property type="match status" value="1"/>
</dbReference>
<evidence type="ECO:0000313" key="9">
    <source>
        <dbReference type="EMBL" id="AKD04987.1"/>
    </source>
</evidence>
<dbReference type="HOGENOM" id="CLU_042010_0_0_10"/>
<dbReference type="GO" id="GO:0005615">
    <property type="term" value="C:extracellular space"/>
    <property type="evidence" value="ECO:0007669"/>
    <property type="project" value="TreeGrafter"/>
</dbReference>
<dbReference type="RefSeq" id="WP_052738979.1">
    <property type="nucleotide sequence ID" value="NZ_CBCSCY010000071.1"/>
</dbReference>
<dbReference type="PROSITE" id="PS52035">
    <property type="entry name" value="PEPTIDASE_M14"/>
    <property type="match status" value="1"/>
</dbReference>
<evidence type="ECO:0000256" key="2">
    <source>
        <dbReference type="ARBA" id="ARBA00005988"/>
    </source>
</evidence>
<keyword evidence="5" id="KW-0862">Zinc</keyword>
<comment type="similarity">
    <text evidence="2 7">Belongs to the peptidase M14 family.</text>
</comment>
<evidence type="ECO:0000313" key="10">
    <source>
        <dbReference type="Proteomes" id="UP000033109"/>
    </source>
</evidence>
<dbReference type="PANTHER" id="PTHR11705">
    <property type="entry name" value="PROTEASE FAMILY M14 CARBOXYPEPTIDASE A,B"/>
    <property type="match status" value="1"/>
</dbReference>
<proteinExistence type="inferred from homology"/>
<evidence type="ECO:0000256" key="3">
    <source>
        <dbReference type="ARBA" id="ARBA00022670"/>
    </source>
</evidence>
<comment type="caution">
    <text evidence="7">Lacks conserved residue(s) required for the propagation of feature annotation.</text>
</comment>
<dbReference type="OrthoDB" id="1119199at2"/>
<dbReference type="Proteomes" id="UP000033109">
    <property type="component" value="Chromosome"/>
</dbReference>
<feature type="domain" description="Peptidase M14" evidence="8">
    <location>
        <begin position="33"/>
        <end position="290"/>
    </location>
</feature>
<evidence type="ECO:0000256" key="4">
    <source>
        <dbReference type="ARBA" id="ARBA00022801"/>
    </source>
</evidence>
<sequence length="483" mass="54243">MNHFTAQVSTLPITKVAKQAFDLFSTYKEPALQHRRFKHRDIVPLIEQLKQQPVFDVQVVGKSVEQRDIYMVKAGSGKTKVMLWSQMHGDEPTATMALFDLFNFLQQPGKLASLQQHILENVTLYIVPMLNPDGAEKYMRRNALEVDLNRDALRLQSPEARLLKDLRDTISPEFGFNLHDQSRYYTVGNTSKPATISFLAPAFDHAQTVDSVRGSAMRTIVGMNEALQEIIPEQVAKYSDEHEPRAFGDNIQKWGTSVILIESGGYPKDPEKQYIRQLNFASILSALHLIAGNGYEDYEQEDYYKIPENARNLYDLVLRNVRYNRSGQDAMLDVGIFRDEIDAPVGKGYYLRGFVDEIGDMSVFSGYEELDADGLTLVPGKVYEKPVNCLADLTPDLANDLLSKGYTTVKLETLPAAIESINPLELPLNVMSAAAEINHELSLNGDANFSLQNVNGEVLYAVVNGFLYDVQAEKTEQLHGLVL</sequence>
<dbReference type="SMART" id="SM00631">
    <property type="entry name" value="Zn_pept"/>
    <property type="match status" value="1"/>
</dbReference>
<dbReference type="GO" id="GO:0008270">
    <property type="term" value="F:zinc ion binding"/>
    <property type="evidence" value="ECO:0007669"/>
    <property type="project" value="InterPro"/>
</dbReference>
<evidence type="ECO:0000256" key="1">
    <source>
        <dbReference type="ARBA" id="ARBA00001947"/>
    </source>
</evidence>
<evidence type="ECO:0000256" key="6">
    <source>
        <dbReference type="ARBA" id="ARBA00023049"/>
    </source>
</evidence>
<organism evidence="9 10">
    <name type="scientific">Pontibacter korlensis</name>
    <dbReference type="NCBI Taxonomy" id="400092"/>
    <lineage>
        <taxon>Bacteria</taxon>
        <taxon>Pseudomonadati</taxon>
        <taxon>Bacteroidota</taxon>
        <taxon>Cytophagia</taxon>
        <taxon>Cytophagales</taxon>
        <taxon>Hymenobacteraceae</taxon>
        <taxon>Pontibacter</taxon>
    </lineage>
</organism>
<dbReference type="PANTHER" id="PTHR11705:SF143">
    <property type="entry name" value="SLL0236 PROTEIN"/>
    <property type="match status" value="1"/>
</dbReference>
<keyword evidence="10" id="KW-1185">Reference proteome</keyword>
<evidence type="ECO:0000256" key="7">
    <source>
        <dbReference type="PROSITE-ProRule" id="PRU01379"/>
    </source>
</evidence>
<name>A0A0E3UYB3_9BACT</name>
<keyword evidence="6" id="KW-0482">Metalloprotease</keyword>
<dbReference type="AlphaFoldDB" id="A0A0E3UYB3"/>
<dbReference type="GO" id="GO:0004181">
    <property type="term" value="F:metallocarboxypeptidase activity"/>
    <property type="evidence" value="ECO:0007669"/>
    <property type="project" value="InterPro"/>
</dbReference>
<protein>
    <submittedName>
        <fullName evidence="9">Peptidase M14</fullName>
    </submittedName>
</protein>
<evidence type="ECO:0000259" key="8">
    <source>
        <dbReference type="PROSITE" id="PS52035"/>
    </source>
</evidence>
<gene>
    <name evidence="9" type="ORF">PKOR_20210</name>
</gene>
<comment type="cofactor">
    <cofactor evidence="1">
        <name>Zn(2+)</name>
        <dbReference type="ChEBI" id="CHEBI:29105"/>
    </cofactor>
</comment>
<dbReference type="Pfam" id="PF00246">
    <property type="entry name" value="Peptidase_M14"/>
    <property type="match status" value="1"/>
</dbReference>
<dbReference type="STRING" id="400092.PKOR_20210"/>
<evidence type="ECO:0000256" key="5">
    <source>
        <dbReference type="ARBA" id="ARBA00022833"/>
    </source>
</evidence>
<dbReference type="InterPro" id="IPR000834">
    <property type="entry name" value="Peptidase_M14"/>
</dbReference>
<accession>A0A0E3UYB3</accession>
<dbReference type="KEGG" id="pko:PKOR_20210"/>
<dbReference type="PATRIC" id="fig|400092.3.peg.4428"/>
<keyword evidence="3" id="KW-0645">Protease</keyword>
<dbReference type="EMBL" id="CP009621">
    <property type="protein sequence ID" value="AKD04987.1"/>
    <property type="molecule type" value="Genomic_DNA"/>
</dbReference>
<reference evidence="9 10" key="1">
    <citation type="journal article" date="2015" name="Sci. Rep.">
        <title>Unraveling adaptation of Pontibacter korlensis to radiation and infertility in desert through complete genome and comparative transcriptomic analysis.</title>
        <authorList>
            <person name="Dai J."/>
            <person name="Dai W."/>
            <person name="Qiu C."/>
            <person name="Yang Z."/>
            <person name="Zhang Y."/>
            <person name="Zhou M."/>
            <person name="Zhang L."/>
            <person name="Fang C."/>
            <person name="Gao Q."/>
            <person name="Yang Q."/>
            <person name="Li X."/>
            <person name="Wang Z."/>
            <person name="Wang Z."/>
            <person name="Jia Z."/>
            <person name="Chen X."/>
        </authorList>
    </citation>
    <scope>NUCLEOTIDE SEQUENCE [LARGE SCALE GENOMIC DNA]</scope>
    <source>
        <strain evidence="9 10">X14-1T</strain>
    </source>
</reference>